<accession>A0A0H3CDM1</accession>
<dbReference type="Proteomes" id="UP000001364">
    <property type="component" value="Chromosome"/>
</dbReference>
<proteinExistence type="predicted"/>
<dbReference type="AlphaFoldDB" id="A0A0H3CDM1"/>
<sequence length="187" mass="21655">MPGTLSRERGPDVNEFSDWESQATIWAYYKPRQTHAWNMLVLSHRALEEFLESDETAFEAEYLWENFIIRLWLYRATILTLTKINVVKSDAEALVLKFDSRFQTDGFNDLKAIRDMIEHFDDYAAGKGRGPATRDGELDPWRAVSRDRFERGRFVVERTVAYDAAIHLRTGAKTVSDAFIAQYNAAH</sequence>
<dbReference type="RefSeq" id="WP_015923274.1">
    <property type="nucleotide sequence ID" value="NC_011916.1"/>
</dbReference>
<gene>
    <name evidence="1" type="ordered locus">CCNA_03542</name>
</gene>
<name>A0A0H3CDM1_CAUVN</name>
<dbReference type="OrthoDB" id="4107531at2"/>
<organism evidence="1 2">
    <name type="scientific">Caulobacter vibrioides (strain NA1000 / CB15N)</name>
    <name type="common">Caulobacter crescentus</name>
    <dbReference type="NCBI Taxonomy" id="565050"/>
    <lineage>
        <taxon>Bacteria</taxon>
        <taxon>Pseudomonadati</taxon>
        <taxon>Pseudomonadota</taxon>
        <taxon>Alphaproteobacteria</taxon>
        <taxon>Caulobacterales</taxon>
        <taxon>Caulobacteraceae</taxon>
        <taxon>Caulobacter</taxon>
    </lineage>
</organism>
<evidence type="ECO:0000313" key="2">
    <source>
        <dbReference type="Proteomes" id="UP000001364"/>
    </source>
</evidence>
<keyword evidence="2" id="KW-1185">Reference proteome</keyword>
<dbReference type="RefSeq" id="YP_002518915.1">
    <property type="nucleotide sequence ID" value="NC_011916.1"/>
</dbReference>
<protein>
    <submittedName>
        <fullName evidence="1">Uncharacterized protein</fullName>
    </submittedName>
</protein>
<evidence type="ECO:0000313" key="1">
    <source>
        <dbReference type="EMBL" id="ACL97007.1"/>
    </source>
</evidence>
<dbReference type="GeneID" id="7332540"/>
<dbReference type="KEGG" id="ccs:CCNA_03542"/>
<dbReference type="EMBL" id="CP001340">
    <property type="protein sequence ID" value="ACL97007.1"/>
    <property type="molecule type" value="Genomic_DNA"/>
</dbReference>
<reference evidence="1 2" key="1">
    <citation type="journal article" date="2010" name="J. Bacteriol.">
        <title>The genetic basis of laboratory adaptation in Caulobacter crescentus.</title>
        <authorList>
            <person name="Marks M.E."/>
            <person name="Castro-Rojas C.M."/>
            <person name="Teiling C."/>
            <person name="Du L."/>
            <person name="Kapatral V."/>
            <person name="Walunas T.L."/>
            <person name="Crosson S."/>
        </authorList>
    </citation>
    <scope>NUCLEOTIDE SEQUENCE [LARGE SCALE GENOMIC DNA]</scope>
    <source>
        <strain evidence="2">NA1000 / CB15N</strain>
    </source>
</reference>
<dbReference type="HOGENOM" id="CLU_1445231_0_0_5"/>